<feature type="compositionally biased region" description="Basic and acidic residues" evidence="1">
    <location>
        <begin position="62"/>
        <end position="93"/>
    </location>
</feature>
<keyword evidence="3" id="KW-1185">Reference proteome</keyword>
<dbReference type="AlphaFoldDB" id="A0A2T3ZMR9"/>
<protein>
    <submittedName>
        <fullName evidence="2">Uncharacterized protein</fullName>
    </submittedName>
</protein>
<feature type="region of interest" description="Disordered" evidence="1">
    <location>
        <begin position="62"/>
        <end position="104"/>
    </location>
</feature>
<name>A0A2T3ZMR9_TRIA4</name>
<dbReference type="Proteomes" id="UP000240493">
    <property type="component" value="Unassembled WGS sequence"/>
</dbReference>
<evidence type="ECO:0000313" key="2">
    <source>
        <dbReference type="EMBL" id="PTB46094.1"/>
    </source>
</evidence>
<dbReference type="EMBL" id="KZ679256">
    <property type="protein sequence ID" value="PTB46094.1"/>
    <property type="molecule type" value="Genomic_DNA"/>
</dbReference>
<reference evidence="2 3" key="1">
    <citation type="submission" date="2016-07" db="EMBL/GenBank/DDBJ databases">
        <title>Multiple horizontal gene transfer events from other fungi enriched the ability of initially mycotrophic Trichoderma (Ascomycota) to feed on dead plant biomass.</title>
        <authorList>
            <consortium name="DOE Joint Genome Institute"/>
            <person name="Aerts A."/>
            <person name="Atanasova L."/>
            <person name="Chenthamara K."/>
            <person name="Zhang J."/>
            <person name="Grujic M."/>
            <person name="Henrissat B."/>
            <person name="Kuo A."/>
            <person name="Salamov A."/>
            <person name="Lipzen A."/>
            <person name="Labutti K."/>
            <person name="Barry K."/>
            <person name="Miao Y."/>
            <person name="Rahimi M.J."/>
            <person name="Shen Q."/>
            <person name="Grigoriev I.V."/>
            <person name="Kubicek C.P."/>
            <person name="Druzhinina I.S."/>
        </authorList>
    </citation>
    <scope>NUCLEOTIDE SEQUENCE [LARGE SCALE GENOMIC DNA]</scope>
    <source>
        <strain evidence="2 3">CBS 433.97</strain>
    </source>
</reference>
<proteinExistence type="predicted"/>
<accession>A0A2T3ZMR9</accession>
<evidence type="ECO:0000313" key="3">
    <source>
        <dbReference type="Proteomes" id="UP000240493"/>
    </source>
</evidence>
<gene>
    <name evidence="2" type="ORF">M441DRAFT_22177</name>
</gene>
<sequence length="104" mass="11932">MALTEPQIDIIAKLPLNDPLTTVGTNCAKEKTENSLDLGFNMYNPSGKYQEDVRYENGKALGYEREDMDEDKNVNKYEHEHKHGEGNETKSKDEDEEHFGFYGD</sequence>
<evidence type="ECO:0000256" key="1">
    <source>
        <dbReference type="SAM" id="MobiDB-lite"/>
    </source>
</evidence>
<organism evidence="2 3">
    <name type="scientific">Trichoderma asperellum (strain ATCC 204424 / CBS 433.97 / NBRC 101777)</name>
    <dbReference type="NCBI Taxonomy" id="1042311"/>
    <lineage>
        <taxon>Eukaryota</taxon>
        <taxon>Fungi</taxon>
        <taxon>Dikarya</taxon>
        <taxon>Ascomycota</taxon>
        <taxon>Pezizomycotina</taxon>
        <taxon>Sordariomycetes</taxon>
        <taxon>Hypocreomycetidae</taxon>
        <taxon>Hypocreales</taxon>
        <taxon>Hypocreaceae</taxon>
        <taxon>Trichoderma</taxon>
    </lineage>
</organism>